<dbReference type="InterPro" id="IPR011050">
    <property type="entry name" value="Pectin_lyase_fold/virulence"/>
</dbReference>
<keyword evidence="3" id="KW-1185">Reference proteome</keyword>
<feature type="compositionally biased region" description="Low complexity" evidence="1">
    <location>
        <begin position="1206"/>
        <end position="1225"/>
    </location>
</feature>
<reference evidence="2" key="1">
    <citation type="submission" date="2019-02" db="EMBL/GenBank/DDBJ databases">
        <authorList>
            <person name="Li S.-H."/>
        </authorList>
    </citation>
    <scope>NUCLEOTIDE SEQUENCE</scope>
    <source>
        <strain evidence="2">IMCC14734</strain>
    </source>
</reference>
<dbReference type="NCBIfam" id="NF012204">
    <property type="entry name" value="adhes_FxxPxG"/>
    <property type="match status" value="1"/>
</dbReference>
<evidence type="ECO:0000256" key="1">
    <source>
        <dbReference type="SAM" id="MobiDB-lite"/>
    </source>
</evidence>
<dbReference type="EMBL" id="SHNN01000002">
    <property type="protein sequence ID" value="MCX2981770.1"/>
    <property type="molecule type" value="Genomic_DNA"/>
</dbReference>
<dbReference type="SUPFAM" id="SSF51126">
    <property type="entry name" value="Pectin lyase-like"/>
    <property type="match status" value="1"/>
</dbReference>
<comment type="caution">
    <text evidence="2">The sequence shown here is derived from an EMBL/GenBank/DDBJ whole genome shotgun (WGS) entry which is preliminary data.</text>
</comment>
<dbReference type="Proteomes" id="UP001143362">
    <property type="component" value="Unassembled WGS sequence"/>
</dbReference>
<name>A0ABT3TIZ6_9GAMM</name>
<accession>A0ABT3TIZ6</accession>
<gene>
    <name evidence="2" type="ORF">EYC98_12960</name>
</gene>
<protein>
    <submittedName>
        <fullName evidence="2">Leukotoxin LktA family filamentous adhesin</fullName>
    </submittedName>
</protein>
<evidence type="ECO:0000313" key="2">
    <source>
        <dbReference type="EMBL" id="MCX2981770.1"/>
    </source>
</evidence>
<evidence type="ECO:0000313" key="3">
    <source>
        <dbReference type="Proteomes" id="UP001143362"/>
    </source>
</evidence>
<organism evidence="2 3">
    <name type="scientific">Candidatus Litorirhabdus singularis</name>
    <dbReference type="NCBI Taxonomy" id="2518993"/>
    <lineage>
        <taxon>Bacteria</taxon>
        <taxon>Pseudomonadati</taxon>
        <taxon>Pseudomonadota</taxon>
        <taxon>Gammaproteobacteria</taxon>
        <taxon>Cellvibrionales</taxon>
        <taxon>Halieaceae</taxon>
        <taxon>Candidatus Litorirhabdus</taxon>
    </lineage>
</organism>
<feature type="region of interest" description="Disordered" evidence="1">
    <location>
        <begin position="1186"/>
        <end position="1225"/>
    </location>
</feature>
<feature type="compositionally biased region" description="Low complexity" evidence="1">
    <location>
        <begin position="1186"/>
        <end position="1198"/>
    </location>
</feature>
<proteinExistence type="predicted"/>
<sequence>MSYFSALDQKIDMDARKMRKVLEEENLPLTPSASLTRNPKSLRPLSRAVAEVCAGLRGKRSLPRSVGWGLLLSSGAMHAVAVDHNIAVDGATAKYDPVGTGGKSFQITNDNVKAGIPVNVFKHFVVGTGNTVKLVVPADASKLVNIVKDSQPAVHGILNSYKNGALGGDVVFASSHGFLVGESGIVNVGSLTVRTPTAVDIDSLIDAPARLLEGPEAYSLAVSPSGLISISGKINAKTSVDLHGHTVTVAGSITVGNARQASYVSLADVMAVNVGDYTAPVALKSDGGTIRIVGADNVARPQDSGSSDIGVDVKIAGALLADGGITISAEDFSLVSGGQIDARRTVVPADGGADVGGNVRIDAIAESGVGFGLAEAGTSISLNGSIWGDEIVASASSSAVSSWFDESAVVPVFELSQSLITGLSAYYLAADASARVEVGSNANLQAGGDISLESESLSWTQATSIPLSAGGAFSQASLAAIYASSDANSETRVKTGATLNAGGQITVESHNEAGMLASAVDLIADDANVAVMAIAIGESDVNSTAIIETGAIVTGNGLEVAAENQNYYEVTATAAGLKNTSYGLAVAVGDFDTNATAELGASFNPDDAGGVRTANGNVTITALDRTVNQIVQSGVTVGSPALLRTKALKGLVNGLGKVQNYLTGNLTKLPDGTSVPKNSQGKVDLKGGLAFTLNLSDHEAYAYLGTNVEGQNAAPTVATSGGVAVIAQTDLGTDNVAIAGGNPNAAQGEDQGAWRTSAESAIASPEEVSNQSEASLSVAVNIATNTSDAVAEIGDSVTVDASGVAVQARQKVPAVSTYDKFESLAGGLQRLKTFVNGVGGIQSNILTSFANAGADAQTSATGGSVNVVVNDLNTKAWIGDNANITTSSSQPWSVDRVVAGRLRTPGITGSSRPFKEITYSFNFDAAAIDVQAYNLNESINMAGNIGALGLPSGVGANDGGGAVGGSISFIQQNATAVAGVGQATLNAKIGGSLQNVLVKSNTEERHFLITPSSGASSGMGFNGVIAILNGETLNHASLSNQAKVNVAGLEVLADHGFGNWAIAGAASSAKDSAKGIAIAVNITQGDNKAYIGDNSAEAERVEIELESGSRPAPDSPNGPPVERGILANNVTVRSRSGGTNGAISLAGTVSGCTVTTSVDCGPSSTPNQSQTYWNSLKNGLSSAFNSASSGNGDASLNSVTTRARSSEGASSDPSSPSLNANSTGSSGAGSFTVAVNNIDSKAFIQGAIIGSEDRGDDSGEKVEVSVKALEKVISAAVAGSAAVSYLKDANPQPARQNTIAGAIAYQISFNDALAGISDSSINQAGNVSVAALHGGELVSIGLSAAVSKASQTTETNNGALSISGAQIYDGTSARIDNSDIAVSEDDALSVEPENLEVFAYSDSDIGVGGGALYVGGSKGGGLAVTFAEINDPSAMFSAYNEDVYSGAAVEAVINGGSLSNFDEVTVAGSSFNVIGIGAAGGGYSGVENSKGYAGSFAIGSIGADTLADVDGVSIDGVSGLYVNASSQRDEALEQLIDGLGSSTLNQEFDFSGADAIDNSSIYTTESGAESSYDSGLEGKRITAVAGLVQVGDSNVGISYAHADVFSETTASIKNTDVNAEESDTEANTVSVEARDDSLLYSVSVGVGVATGSRAGVGSVAVNRLNNKVIAEIGDWNGVDRGTVKAENVLVAANNAMDLINVAGAVAGSTAGSAGPGLVGAAGLAVAVNLVGTDAHETRARIANTQLLVSGDILVRAISGETNDHNLMVGNAIGVGATNGSNAAFAGAIGVNNIDQLVAASIKDVGTNRDGEVGADEGGAVVVQAYDFTDSVATGWIVALSNGGDSAGAAIGTNRVDSDVTAEVLGDASTRGSTTLKVQDIKVDAARYNELLTINAGVALAKGSALAGSVGTGIIDGNVVARIADQATVSAYNNVLVNADAYSENLVGSGAIGVGVDGNAGALAITTSIEFGKTEAYIADASVDAKGKNAANLLTVDTGELSNYGALLDLSTSGEVEEGDTEAEESSDLLDQATTGFSLLSLEKSSENVSGLVVNATSRTKQQSVSIGGAGASSTALVANVATNVATSTTEARITNSTINMSSADEAGADVRVRASAHEAGLALSAGGAVSLSGSAGIAGFATNSQQKSALATVSNSQINADEVDIAAKSSKVAQAVSAGIAAGAGSGGLGGAASVVITEQAGSTRAWLRGGTVTANELTVQSDRRQEANVAAGSVGIGAKAGIGFGLAVNIVGGDSTALIGNDLSDAGDTRTTAVNVTTVAVDAARFEDVNSYTFGAGVSPGFGGAAMIDVTEFRGETRAAIHGRANSTGGGYSTTLRGKNASDAATTVTVSAQEILRANHAAAGIGVGKVGIGAVANVVLGRSQVYGEIVGSDISAQLLDIDANARREAELLSIAGAAGKFAAAISIGVSMFGQGDTTADDGTNADDEFDGSRVVANSMLGQDTLASNASITAADRAKITATGVSVAAATSGTSNTTTMSGTSLALSGESVTAARISGGRTDVDELNVNSSNRIHSSQSIGAAQVSLAGIAGGIGITRLYDMSIATVDTDLSADTVVVDARAGNLSAADAAAESSSFVGSLGGITVVVNYNDARSEQRVVAGVAGATGSDSGDLTITAVDTTEVRIGSLDAGRPSSVADGDVSVTLGAGAVGVSVGYAEKSGKVDAWLGKAGRSVDGYNNLTIDASSAGLVKATGFGLAGGIGGALQGVITTAEDNAKVTATLDGSVSTGTGLLKLTAQSAPELFSSAFGVTLSGSASMGGSFAYATTNTEAKTVVADGVTFGGFGDVEVRSETGDGSREDYQSTYAAAFAASGGLLLGIAGSEANATNNAQSVAQIGDNVTLPNANFKVLARHTGIQIAESDGYFIGLAAGGYQTGLAQSFTSTRVEFGSNPSYLLGRQGDLILDATSLNENQAFTTAGGGGVFSGNAAESVVDAGDHSSGQFSAAVLLDDWDGIYHELPVDAGNVQITAKTEVSFFAGTSSLTVSAVGGSGAESDVEVDTTARVELGDNVSFEASDIDIDAINEARQIQTPYNSDFGMSINAGGGGGANGSAGLSYQNLKGLAAQVELGDNVKLKVSQLSGALTQRIAIDALTRFNVFDQAVLEVGGALQGAGTESDVDVNVSNTITLKDNVHLENSIGAVGIGAYASGAARSSANVTVWAIAGVAGGVADAYVNVGNIVSVGDDFFVDSIEEISIHAGKSSDGFGQNLVQATASANVYNWTATPIPAGNRARARSYLNNSLVLGDGFSIGSDGDVNIGAIQGTLLASGQGVERNPYLELFSAETKFGSSLVIGDNTLKFGTGTVTAGQYARQLVRVNQNGAIVENLARFGTAAELDDTFSSRGQLEAYIAELDARIAELQAAPVSTSDLSGAAGEALILLATQGAVDSYRGQVQVLLDNVDATADPSYAATLTLELSALDAWLPGDELEVAVIDGSGAGSGGGATTTTSTTGVSPYLAQIEDLRAEKVLLLAVVDDLSAEANRVIEVKDVRASAGNINLVAESITLEGTQEEKRFTALGNATIDIVNESDKHLQLGNLLIANKNGGNVYVSGGASRVVGDILEDLGVRVDPADVDSPYKAGMYIVHDPKGANRLNADVIVNAELRNLLSTVDITVREGDLLQQAVIEAASIDLDVAGTLLLNQPNIDQAYTRSPSSLINFVQRWSPSEVDFVHYYLSDKYSTAIGATNINAFNGWFTGSALGGYNAFGFQGVSPTPYYAAEPYGYDQINVYFNWGFRTDSSAATPSSTFYNFGSDTSRGGTKWGFRAIADKRGELQETASYQDVKNSFTANPNIDVGELTPSGELLVGGKVIINARRLDINGTIRVGRDNNWTANVGTGFDSVISEYVSDLGLVAGDTVELSPGENFTRSFFNPNYQPFTLFPDYDPSFYSVKTYDFDISKTANSEGISLIYDVGTRKLQVEEVPVSGGGYVAIRAAISSTGEDGKIVVKDGLGQISVNNLSNTELVVGKLSPGDNPEGIIRITDLDKDRTKSQWYVHTPGNRIDQYETSATAVSYLDGAYKGSFGGTGETVSTTYTPKQGQLFYFRDSATLKRNVELPPDGYFARHAGVVGSWGYEKDWGGEPDSYRYTDCGAAPGACSNGVAKAFLQHEFERSWERSTGFSAWNLSYAPYYGGALVAADPSIKIAKELHMRSNTYIKADHSIRFEFTGASTGSVSLDSVASLELTGNISNPLGTTSINTDANLILSGNAQITSAITSITANGNIGENGKALKVRSDELSLVSTQGSINFEATALNSNAIEIGELSSLYNIVGVADKSLVARDASTLISADSINLTSRTGSIGQIGTMGQPASHEFLEIDVAGAVTLNAETDIAVSQRDGELSILSIAARNNVVLRADNGSVVNAIGGQAKSAEELAEQAAVWDSLSLLDGSSGDRYVSAYENQFVSRYHGYWLIKLRLSDDSESGFAIDPDFLPGLQARYGVTDVDELTALVKSEYDDSKRWFADQVAEPESFASVDDIIGREQKGVLVGYEYGDLLDGAYDSEFTLEIAESSDWYAQMVEGSQWKQSQLDISISAAALSADAAGQLTDRAPNIVASNINIVANSGSVGENLEAMEFAIDLDNPGTVSDEQKTALLKAGPGDIQQTVDGRTVTLTVAQVDPIKVETNGELNVSARDEIYIESEAALRLGEIHSATNDVRIIVGNEISASAGVINVVGRDVFLANTQGNIGTLGQALSLQVSGALRQAGAVGDLYLTHLGSDLKVGSLEAGGILSLSNDHSILADDSNQFMLASQVFLDSGAFDLGAVDSRLNLTVSGPDGLTINAANAWLNLNGAVTQVLGDIQVAGQFQVDAEAGVGVVGDISADTLTLNAAGALSGTAGASLAAIDAIDITAGSVDLAAVAVSADSGRLEANAGSLRLGDSTLRAGNLDLLATAALSLNGDVEIAAGDLLADAQSIEMLTGTKVVVDGEATLSAIDAVSLQILDVTGDLTVTAAPAALSSGTIELLDVVSAQAIELRANDGIAVQSTLTGSSLMIAAGAGQITGAPGALLRSTVGGVSLSAAGVALSDGVIGSAGDIQITAAEQGVGLGLVTAAGALMVDSAAGIDLTDSVQVAQTLSLESAAGDIAVQSDVTGGSLALAASAGQITATPNALLRSTADGVSLSGAGVAWSDGVIDSAGDIQITAAEQGVGLGLVTATGELVVDSAASIDLTDSVQVAQTVSLESATGDIAVQSDVTGSSLALAASAGQITATPNALLRSTVDGVSLSGAGVAWSDGVIDSAGDIQITAAEQGVGLGLVTATGALMVDSDAAIHLTEDVQIGQSASLQAAEEIEQGNGVTLAAMNSVNLLGSTVKMGRDASLQSGDTLSVDSTQGDAVLALLQAGGDLTVNSAASALFQQVVSSAGNLVVDAKTDVVSAAAMVAEGALMLEAGQHVGLGGTLSSGDALSATAGGDLSIAKSIVAGGELTLLAGAGLVALNGSIDAGSDAIVDSAELVMGRDSYLSTAGKVSIGSVGDMLLSSVSTAWNGEEALSLISGGAIEGRTDSPLHVRASGSDSEGLIMAATGIGSPLVVDMPWLSAQTSTGDINIVAQSGMRSPLMDARNGKVQLQVSGDLVLGDLLGNPYLWVDGTLQADRVVMEEGSIAARQGLAVNQLDLTGGGPVAFESDVIDVQVDSNDAPETRLSLTGFGGGSAESIDLTVRNTAKLRLEQLYTNTGSLQFDGALRLAEGIVDSSLDIESNSLTMRLDNIKPGAINVDAQLLTPYGEFWLAMSGTEVRTDAVVSRFSDPVSLFFAPPEDLLAGVQAVERASILDAFQRLSTENQVQRDLHKQPILPAVSGTQRLQNVSIEGGAIQASFIDTVAGQELPESDYKWLEVSASGGGG</sequence>